<dbReference type="SUPFAM" id="SSF58113">
    <property type="entry name" value="Apolipoprotein A-I"/>
    <property type="match status" value="1"/>
</dbReference>
<evidence type="ECO:0000313" key="2">
    <source>
        <dbReference type="EMBL" id="KAJ7394840.1"/>
    </source>
</evidence>
<sequence length="510" mass="55626">METSFINEEEAVNLPQQNRAEKNIDSRISKETATEEGSLKQQNREVSRTRKRKQLRLLLIPHKWSMKIVPLRPTQPLKRGKTDSRGQSELLLRYIEEEEAAEGIVDASPVVDEDSSTQADSAIEDNSTQADSAIEDSSTQADSAIEDSSTEANSAIEDCSTQANSAIEDSSTQANSAIEDSSTQANSAIEDSSTQADSAIEDSSTQANSAIEDSSTQADSAIEDSSTQADSAIEDCSTQADSAMKTVPLRPNSAIEDSSTQADSAIEDSSTQADSAIEDSSTEANSAIEDSSTQADSAIEDSSTQADSAIEDCSTQADSTIEDCSTQADSAIEESSSQAHSAIEEGRTDSRGQSKVLLRYTEDHPQGTYYTNSAAKTLEAKKFPCSQQNGERTHDVVGNDIVFIDTARLPPRKMFKDKREYKSYSNSLALIDSKCRIKSGMGKYLYKILKDKFFDRIAKCIIHKPELKLKALFSVVRPFLKREMKQAIFMTQTPQKLEILGIADTVIKCL</sequence>
<protein>
    <submittedName>
        <fullName evidence="2">Uncharacterized protein</fullName>
    </submittedName>
</protein>
<feature type="compositionally biased region" description="Polar residues" evidence="1">
    <location>
        <begin position="150"/>
        <end position="232"/>
    </location>
</feature>
<reference evidence="2" key="1">
    <citation type="submission" date="2023-01" db="EMBL/GenBank/DDBJ databases">
        <title>Genome assembly of the deep-sea coral Lophelia pertusa.</title>
        <authorList>
            <person name="Herrera S."/>
            <person name="Cordes E."/>
        </authorList>
    </citation>
    <scope>NUCLEOTIDE SEQUENCE</scope>
    <source>
        <strain evidence="2">USNM1676648</strain>
        <tissue evidence="2">Polyp</tissue>
    </source>
</reference>
<feature type="compositionally biased region" description="Basic and acidic residues" evidence="1">
    <location>
        <begin position="19"/>
        <end position="33"/>
    </location>
</feature>
<organism evidence="2 3">
    <name type="scientific">Desmophyllum pertusum</name>
    <dbReference type="NCBI Taxonomy" id="174260"/>
    <lineage>
        <taxon>Eukaryota</taxon>
        <taxon>Metazoa</taxon>
        <taxon>Cnidaria</taxon>
        <taxon>Anthozoa</taxon>
        <taxon>Hexacorallia</taxon>
        <taxon>Scleractinia</taxon>
        <taxon>Caryophylliina</taxon>
        <taxon>Caryophylliidae</taxon>
        <taxon>Desmophyllum</taxon>
    </lineage>
</organism>
<feature type="compositionally biased region" description="Basic and acidic residues" evidence="1">
    <location>
        <begin position="342"/>
        <end position="352"/>
    </location>
</feature>
<feature type="compositionally biased region" description="Polar residues" evidence="1">
    <location>
        <begin position="255"/>
        <end position="275"/>
    </location>
</feature>
<dbReference type="Proteomes" id="UP001163046">
    <property type="component" value="Unassembled WGS sequence"/>
</dbReference>
<feature type="compositionally biased region" description="Polar residues" evidence="1">
    <location>
        <begin position="282"/>
        <end position="340"/>
    </location>
</feature>
<feature type="region of interest" description="Disordered" evidence="1">
    <location>
        <begin position="252"/>
        <end position="353"/>
    </location>
</feature>
<gene>
    <name evidence="2" type="ORF">OS493_000675</name>
</gene>
<proteinExistence type="predicted"/>
<dbReference type="PANTHER" id="PTHR47276:SF1">
    <property type="entry name" value="ANKYRIN REPEAT DOMAIN-CONTAINING PROTEIN 22"/>
    <property type="match status" value="1"/>
</dbReference>
<dbReference type="AlphaFoldDB" id="A0A9X0A7P9"/>
<evidence type="ECO:0000256" key="1">
    <source>
        <dbReference type="SAM" id="MobiDB-lite"/>
    </source>
</evidence>
<feature type="region of interest" description="Disordered" evidence="1">
    <location>
        <begin position="1"/>
        <end position="50"/>
    </location>
</feature>
<feature type="region of interest" description="Disordered" evidence="1">
    <location>
        <begin position="103"/>
        <end position="232"/>
    </location>
</feature>
<name>A0A9X0A7P9_9CNID</name>
<dbReference type="PANTHER" id="PTHR47276">
    <property type="entry name" value="ANKYRIN REPEAT DOMAIN-CONTAINING PROTEIN 22"/>
    <property type="match status" value="1"/>
</dbReference>
<comment type="caution">
    <text evidence="2">The sequence shown here is derived from an EMBL/GenBank/DDBJ whole genome shotgun (WGS) entry which is preliminary data.</text>
</comment>
<dbReference type="InterPro" id="IPR042802">
    <property type="entry name" value="ANR22"/>
</dbReference>
<keyword evidence="3" id="KW-1185">Reference proteome</keyword>
<dbReference type="EMBL" id="MU825396">
    <property type="protein sequence ID" value="KAJ7394840.1"/>
    <property type="molecule type" value="Genomic_DNA"/>
</dbReference>
<dbReference type="OrthoDB" id="5971803at2759"/>
<accession>A0A9X0A7P9</accession>
<feature type="compositionally biased region" description="Polar residues" evidence="1">
    <location>
        <begin position="116"/>
        <end position="143"/>
    </location>
</feature>
<evidence type="ECO:0000313" key="3">
    <source>
        <dbReference type="Proteomes" id="UP001163046"/>
    </source>
</evidence>